<keyword evidence="6" id="KW-1185">Reference proteome</keyword>
<evidence type="ECO:0000256" key="2">
    <source>
        <dbReference type="ARBA" id="ARBA00022490"/>
    </source>
</evidence>
<dbReference type="SUPFAM" id="SSF50729">
    <property type="entry name" value="PH domain-like"/>
    <property type="match status" value="1"/>
</dbReference>
<dbReference type="Proteomes" id="UP000746747">
    <property type="component" value="Unassembled WGS sequence"/>
</dbReference>
<dbReference type="EMBL" id="CAKAEH010001488">
    <property type="protein sequence ID" value="CAG9536815.1"/>
    <property type="molecule type" value="Genomic_DNA"/>
</dbReference>
<organism evidence="5 6">
    <name type="scientific">Cercopithifilaria johnstoni</name>
    <dbReference type="NCBI Taxonomy" id="2874296"/>
    <lineage>
        <taxon>Eukaryota</taxon>
        <taxon>Metazoa</taxon>
        <taxon>Ecdysozoa</taxon>
        <taxon>Nematoda</taxon>
        <taxon>Chromadorea</taxon>
        <taxon>Rhabditida</taxon>
        <taxon>Spirurina</taxon>
        <taxon>Spiruromorpha</taxon>
        <taxon>Filarioidea</taxon>
        <taxon>Onchocercidae</taxon>
        <taxon>Cercopithifilaria</taxon>
    </lineage>
</organism>
<accession>A0A8J2PUY6</accession>
<dbReference type="InterPro" id="IPR011993">
    <property type="entry name" value="PH-like_dom_sf"/>
</dbReference>
<evidence type="ECO:0000313" key="5">
    <source>
        <dbReference type="EMBL" id="CAG9536815.1"/>
    </source>
</evidence>
<dbReference type="GO" id="GO:0005085">
    <property type="term" value="F:guanyl-nucleotide exchange factor activity"/>
    <property type="evidence" value="ECO:0007669"/>
    <property type="project" value="InterPro"/>
</dbReference>
<feature type="domain" description="PH" evidence="3">
    <location>
        <begin position="264"/>
        <end position="370"/>
    </location>
</feature>
<dbReference type="PROSITE" id="PS50003">
    <property type="entry name" value="PH_DOMAIN"/>
    <property type="match status" value="1"/>
</dbReference>
<dbReference type="Gene3D" id="2.30.29.30">
    <property type="entry name" value="Pleckstrin-homology domain (PH domain)/Phosphotyrosine-binding domain (PTB)"/>
    <property type="match status" value="1"/>
</dbReference>
<dbReference type="GO" id="GO:0035025">
    <property type="term" value="P:positive regulation of Rho protein signal transduction"/>
    <property type="evidence" value="ECO:0007669"/>
    <property type="project" value="TreeGrafter"/>
</dbReference>
<evidence type="ECO:0000313" key="6">
    <source>
        <dbReference type="Proteomes" id="UP000746747"/>
    </source>
</evidence>
<proteinExistence type="predicted"/>
<dbReference type="Gene3D" id="1.20.900.10">
    <property type="entry name" value="Dbl homology (DH) domain"/>
    <property type="match status" value="1"/>
</dbReference>
<dbReference type="InterPro" id="IPR001849">
    <property type="entry name" value="PH_domain"/>
</dbReference>
<keyword evidence="2" id="KW-0963">Cytoplasm</keyword>
<comment type="caution">
    <text evidence="5">The sequence shown here is derived from an EMBL/GenBank/DDBJ whole genome shotgun (WGS) entry which is preliminary data.</text>
</comment>
<dbReference type="GO" id="GO:0005737">
    <property type="term" value="C:cytoplasm"/>
    <property type="evidence" value="ECO:0007669"/>
    <property type="project" value="UniProtKB-SubCell"/>
</dbReference>
<sequence>MISIKQEVSSVAACSFMVGSKTIQPSIEAHLKPVTSLHNPVVATTDQYSTLASKCEKVAKELLDTEMKYCHDLTQCYEIFSQGLQGIISTSLASQLFLNFEQLIFVSTSIANALKQLPPGDVFVEKFDLLHAYVEFCSKQQAALEMLNELEHNNVSFRQAYRSCCIKTKGINFSYFLLLPMNRITRYPLIFEKLVKYTDPNDAKRKNLEKVCELLKSLCTEINDVVSAMDSSSMLIWAQQHVHCEAIQPPIVFLSSTRKVGPRCLLHSGALQKQLNGKILVALLFNDFLMLTTPMEPIEQLEEFRISKTSEFHLNLYKTPLLLENARVEQSKEMDDCSFEVLSGEFSVILRAPNRNARLFWIAQIEKAINEYRNQCLTLKKPSISCDMSEQGRLFVELVCILNVDSTLRLLGTQSILCKFQIGQSSTYADVDINKKEHLCTTQLPIYKTAYDDFFEVAIFLNRIFSPDLCAGSSKIAMADLLTTATMHRGPMSKQFDCEPGDITNLRPRVILKFVVQLFY</sequence>
<feature type="domain" description="DH" evidence="4">
    <location>
        <begin position="54"/>
        <end position="225"/>
    </location>
</feature>
<dbReference type="PANTHER" id="PTHR46006">
    <property type="entry name" value="RHO GUANINE NUCLEOTIDE EXCHANGE FACTOR AT 64C, ISOFORM A"/>
    <property type="match status" value="1"/>
</dbReference>
<dbReference type="InterPro" id="IPR051480">
    <property type="entry name" value="Endocytic_GEF_Adapter"/>
</dbReference>
<evidence type="ECO:0008006" key="7">
    <source>
        <dbReference type="Google" id="ProtNLM"/>
    </source>
</evidence>
<dbReference type="InterPro" id="IPR035899">
    <property type="entry name" value="DBL_dom_sf"/>
</dbReference>
<dbReference type="PROSITE" id="PS50010">
    <property type="entry name" value="DH_2"/>
    <property type="match status" value="1"/>
</dbReference>
<evidence type="ECO:0000256" key="1">
    <source>
        <dbReference type="ARBA" id="ARBA00004496"/>
    </source>
</evidence>
<evidence type="ECO:0000259" key="4">
    <source>
        <dbReference type="PROSITE" id="PS50010"/>
    </source>
</evidence>
<dbReference type="Pfam" id="PF16652">
    <property type="entry name" value="PH_13"/>
    <property type="match status" value="1"/>
</dbReference>
<protein>
    <recommendedName>
        <fullName evidence="7">DH domain-containing protein</fullName>
    </recommendedName>
</protein>
<evidence type="ECO:0000259" key="3">
    <source>
        <dbReference type="PROSITE" id="PS50003"/>
    </source>
</evidence>
<dbReference type="AlphaFoldDB" id="A0A8J2PUY6"/>
<reference evidence="5" key="1">
    <citation type="submission" date="2021-09" db="EMBL/GenBank/DDBJ databases">
        <authorList>
            <consortium name="Pathogen Informatics"/>
        </authorList>
    </citation>
    <scope>NUCLEOTIDE SEQUENCE</scope>
</reference>
<dbReference type="SMART" id="SM00325">
    <property type="entry name" value="RhoGEF"/>
    <property type="match status" value="1"/>
</dbReference>
<comment type="subcellular location">
    <subcellularLocation>
        <location evidence="1">Cytoplasm</location>
    </subcellularLocation>
</comment>
<dbReference type="Pfam" id="PF00621">
    <property type="entry name" value="RhoGEF"/>
    <property type="match status" value="1"/>
</dbReference>
<dbReference type="OrthoDB" id="2015333at2759"/>
<dbReference type="InterPro" id="IPR000219">
    <property type="entry name" value="DH_dom"/>
</dbReference>
<dbReference type="SUPFAM" id="SSF48065">
    <property type="entry name" value="DBL homology domain (DH-domain)"/>
    <property type="match status" value="1"/>
</dbReference>
<name>A0A8J2PUY6_9BILA</name>
<gene>
    <name evidence="5" type="ORF">CJOHNSTONI_LOCUS6695</name>
</gene>
<dbReference type="CDD" id="cd00160">
    <property type="entry name" value="RhoGEF"/>
    <property type="match status" value="1"/>
</dbReference>
<dbReference type="PANTHER" id="PTHR46006:SF6">
    <property type="entry name" value="INTERSECTIN-2 ISOFORM X1"/>
    <property type="match status" value="1"/>
</dbReference>